<gene>
    <name evidence="1" type="ORF">GOHSU_02_02100</name>
</gene>
<organism evidence="1 2">
    <name type="scientific">Gordonia hirsuta DSM 44140 = NBRC 16056</name>
    <dbReference type="NCBI Taxonomy" id="1121927"/>
    <lineage>
        <taxon>Bacteria</taxon>
        <taxon>Bacillati</taxon>
        <taxon>Actinomycetota</taxon>
        <taxon>Actinomycetes</taxon>
        <taxon>Mycobacteriales</taxon>
        <taxon>Gordoniaceae</taxon>
        <taxon>Gordonia</taxon>
    </lineage>
</organism>
<accession>L7L7P8</accession>
<dbReference type="InterPro" id="IPR029069">
    <property type="entry name" value="HotDog_dom_sf"/>
</dbReference>
<dbReference type="PANTHER" id="PTHR31793:SF24">
    <property type="entry name" value="LONG-CHAIN ACYL-COA THIOESTERASE FADM"/>
    <property type="match status" value="1"/>
</dbReference>
<dbReference type="Gene3D" id="3.10.129.10">
    <property type="entry name" value="Hotdog Thioesterase"/>
    <property type="match status" value="1"/>
</dbReference>
<dbReference type="CDD" id="cd00586">
    <property type="entry name" value="4HBT"/>
    <property type="match status" value="1"/>
</dbReference>
<name>L7L7P8_9ACTN</name>
<keyword evidence="2" id="KW-1185">Reference proteome</keyword>
<dbReference type="Pfam" id="PF13279">
    <property type="entry name" value="4HBT_2"/>
    <property type="match status" value="1"/>
</dbReference>
<evidence type="ECO:0000313" key="2">
    <source>
        <dbReference type="Proteomes" id="UP000053405"/>
    </source>
</evidence>
<dbReference type="Proteomes" id="UP000053405">
    <property type="component" value="Unassembled WGS sequence"/>
</dbReference>
<dbReference type="RefSeq" id="WP_005935497.1">
    <property type="nucleotide sequence ID" value="NZ_ATVK01000040.1"/>
</dbReference>
<dbReference type="AlphaFoldDB" id="L7L7P8"/>
<dbReference type="PANTHER" id="PTHR31793">
    <property type="entry name" value="4-HYDROXYBENZOYL-COA THIOESTERASE FAMILY MEMBER"/>
    <property type="match status" value="1"/>
</dbReference>
<proteinExistence type="predicted"/>
<comment type="caution">
    <text evidence="1">The sequence shown here is derived from an EMBL/GenBank/DDBJ whole genome shotgun (WGS) entry which is preliminary data.</text>
</comment>
<dbReference type="SUPFAM" id="SSF54637">
    <property type="entry name" value="Thioesterase/thiol ester dehydrase-isomerase"/>
    <property type="match status" value="1"/>
</dbReference>
<dbReference type="GO" id="GO:0047617">
    <property type="term" value="F:fatty acyl-CoA hydrolase activity"/>
    <property type="evidence" value="ECO:0007669"/>
    <property type="project" value="TreeGrafter"/>
</dbReference>
<sequence length="149" mass="16607">MSRNHDHLGPTVVEVALRWGDMDLLGHINNVQIARLFEEARVRAMNAWFGDRRQGGMGLVVAHQEIEFTASLMYSVEPARCEVVVSRIGGKSFDFACRLIDAQGVTCALNETTVTAIDLGAGRAMELPAELREMLQARQGEPAPFRRRR</sequence>
<dbReference type="eggNOG" id="COG0824">
    <property type="taxonomic scope" value="Bacteria"/>
</dbReference>
<evidence type="ECO:0008006" key="3">
    <source>
        <dbReference type="Google" id="ProtNLM"/>
    </source>
</evidence>
<evidence type="ECO:0000313" key="1">
    <source>
        <dbReference type="EMBL" id="GAC56062.1"/>
    </source>
</evidence>
<dbReference type="STRING" id="1121927.GOHSU_02_02100"/>
<dbReference type="EMBL" id="BANT01000002">
    <property type="protein sequence ID" value="GAC56062.1"/>
    <property type="molecule type" value="Genomic_DNA"/>
</dbReference>
<protein>
    <recommendedName>
        <fullName evidence="3">Thioesterase domain-containing protein</fullName>
    </recommendedName>
</protein>
<reference evidence="1 2" key="1">
    <citation type="submission" date="2012-12" db="EMBL/GenBank/DDBJ databases">
        <title>Whole genome shotgun sequence of Gordonia hirsuta NBRC 16056.</title>
        <authorList>
            <person name="Isaki-Nakamura S."/>
            <person name="Hosoyama A."/>
            <person name="Tsuchikane K."/>
            <person name="Katsumata H."/>
            <person name="Baba S."/>
            <person name="Yamazaki S."/>
            <person name="Fujita N."/>
        </authorList>
    </citation>
    <scope>NUCLEOTIDE SEQUENCE [LARGE SCALE GENOMIC DNA]</scope>
    <source>
        <strain evidence="1 2">NBRC 16056</strain>
    </source>
</reference>
<dbReference type="InterPro" id="IPR050563">
    <property type="entry name" value="4-hydroxybenzoyl-CoA_TE"/>
</dbReference>